<evidence type="ECO:0000313" key="2">
    <source>
        <dbReference type="Proteomes" id="UP001500212"/>
    </source>
</evidence>
<dbReference type="Proteomes" id="UP001500212">
    <property type="component" value="Unassembled WGS sequence"/>
</dbReference>
<keyword evidence="2" id="KW-1185">Reference proteome</keyword>
<organism evidence="1 2">
    <name type="scientific">Actinoallomurus liliacearum</name>
    <dbReference type="NCBI Taxonomy" id="1080073"/>
    <lineage>
        <taxon>Bacteria</taxon>
        <taxon>Bacillati</taxon>
        <taxon>Actinomycetota</taxon>
        <taxon>Actinomycetes</taxon>
        <taxon>Streptosporangiales</taxon>
        <taxon>Thermomonosporaceae</taxon>
        <taxon>Actinoallomurus</taxon>
    </lineage>
</organism>
<name>A0ABP8TR81_9ACTN</name>
<sequence>MFWAWADWAAVMHRVRVAAAGSAVIVRLTRGLRVNETAMLFSWSRRGLYAAYRLAGMGIGTPDRIHLSRTVIK</sequence>
<protein>
    <submittedName>
        <fullName evidence="1">Uncharacterized protein</fullName>
    </submittedName>
</protein>
<gene>
    <name evidence="1" type="ORF">GCM10023195_62070</name>
</gene>
<reference evidence="2" key="1">
    <citation type="journal article" date="2019" name="Int. J. Syst. Evol. Microbiol.">
        <title>The Global Catalogue of Microorganisms (GCM) 10K type strain sequencing project: providing services to taxonomists for standard genome sequencing and annotation.</title>
        <authorList>
            <consortium name="The Broad Institute Genomics Platform"/>
            <consortium name="The Broad Institute Genome Sequencing Center for Infectious Disease"/>
            <person name="Wu L."/>
            <person name="Ma J."/>
        </authorList>
    </citation>
    <scope>NUCLEOTIDE SEQUENCE [LARGE SCALE GENOMIC DNA]</scope>
    <source>
        <strain evidence="2">JCM 17938</strain>
    </source>
</reference>
<evidence type="ECO:0000313" key="1">
    <source>
        <dbReference type="EMBL" id="GAA4614226.1"/>
    </source>
</evidence>
<comment type="caution">
    <text evidence="1">The sequence shown here is derived from an EMBL/GenBank/DDBJ whole genome shotgun (WGS) entry which is preliminary data.</text>
</comment>
<accession>A0ABP8TR81</accession>
<dbReference type="EMBL" id="BAABHJ010000023">
    <property type="protein sequence ID" value="GAA4614226.1"/>
    <property type="molecule type" value="Genomic_DNA"/>
</dbReference>
<proteinExistence type="predicted"/>